<reference evidence="1" key="1">
    <citation type="submission" date="2013-11" db="EMBL/GenBank/DDBJ databases">
        <title>Comparative genomics of Ignicoccus.</title>
        <authorList>
            <person name="Podar M."/>
        </authorList>
    </citation>
    <scope>NUCLEOTIDE SEQUENCE</scope>
    <source>
        <strain evidence="1">DSM 13166</strain>
    </source>
</reference>
<evidence type="ECO:0000313" key="2">
    <source>
        <dbReference type="Proteomes" id="UP001063698"/>
    </source>
</evidence>
<dbReference type="SUPFAM" id="SSF69322">
    <property type="entry name" value="Tricorn protease domain 2"/>
    <property type="match status" value="1"/>
</dbReference>
<accession>A0A977KDK7</accession>
<keyword evidence="2" id="KW-1185">Reference proteome</keyword>
<gene>
    <name evidence="1" type="ORF">IPA_09770</name>
</gene>
<proteinExistence type="predicted"/>
<dbReference type="EMBL" id="CP006868">
    <property type="protein sequence ID" value="UXD22940.1"/>
    <property type="molecule type" value="Genomic_DNA"/>
</dbReference>
<organism evidence="1 2">
    <name type="scientific">Ignicoccus pacificus DSM 13166</name>
    <dbReference type="NCBI Taxonomy" id="940294"/>
    <lineage>
        <taxon>Archaea</taxon>
        <taxon>Thermoproteota</taxon>
        <taxon>Thermoprotei</taxon>
        <taxon>Desulfurococcales</taxon>
        <taxon>Desulfurococcaceae</taxon>
        <taxon>Ignicoccus</taxon>
    </lineage>
</organism>
<dbReference type="AlphaFoldDB" id="A0A977KDK7"/>
<sequence>MVREEGGVALIDVDSSLVKVIGGFLSFQDVAWSKNRIACAARAIVMIYDLNGELHKVVKVASEITALGSLEIGFIIGTEEGELIMIDENGKKIWENKVWDGRIDRIERSSSGYILVIANKYTLLVVSPEGKVITTNSYRWDMRRVAWNSDMSLLGVPEKGIFIIYKWVEGQGYVKEKMIKEEVKKAAWCNGKLGLLGHMGFRIYDEEDKNDILIRIEGVDFDWSPNCNGVSILSKDHLYVISDLNSTATSMSLGSK</sequence>
<dbReference type="KEGG" id="ipc:IPA_09770"/>
<name>A0A977KDK7_9CREN</name>
<evidence type="ECO:0000313" key="1">
    <source>
        <dbReference type="EMBL" id="UXD22940.1"/>
    </source>
</evidence>
<dbReference type="Proteomes" id="UP001063698">
    <property type="component" value="Chromosome"/>
</dbReference>
<protein>
    <submittedName>
        <fullName evidence="1">Uncharacterized protein</fullName>
    </submittedName>
</protein>